<dbReference type="GeneTree" id="ENSGT00940000158452"/>
<dbReference type="Gene3D" id="3.30.1740.10">
    <property type="entry name" value="Zinc finger, PARP-type"/>
    <property type="match status" value="2"/>
</dbReference>
<feature type="domain" description="BRCT" evidence="14">
    <location>
        <begin position="366"/>
        <end position="440"/>
    </location>
</feature>
<dbReference type="InterPro" id="IPR049296">
    <property type="entry name" value="PARP1-like_PADR1_N"/>
</dbReference>
<evidence type="ECO:0000256" key="5">
    <source>
        <dbReference type="ARBA" id="ARBA00022723"/>
    </source>
</evidence>
<dbReference type="PROSITE" id="PS00347">
    <property type="entry name" value="ZF_PARP_1"/>
    <property type="match status" value="1"/>
</dbReference>
<evidence type="ECO:0000256" key="2">
    <source>
        <dbReference type="ARBA" id="ARBA00012020"/>
    </source>
</evidence>
<evidence type="ECO:0000256" key="10">
    <source>
        <dbReference type="ARBA" id="ARBA00023125"/>
    </source>
</evidence>
<evidence type="ECO:0000256" key="9">
    <source>
        <dbReference type="ARBA" id="ARBA00023027"/>
    </source>
</evidence>
<dbReference type="FunFam" id="3.30.1740.10:FF:000004">
    <property type="entry name" value="Poly [ADP-ribose] polymerase"/>
    <property type="match status" value="1"/>
</dbReference>
<protein>
    <recommendedName>
        <fullName evidence="2">NAD(+) ADP-ribosyltransferase</fullName>
        <ecNumber evidence="2">2.4.2.30</ecNumber>
    </recommendedName>
</protein>
<dbReference type="SMART" id="SM00773">
    <property type="entry name" value="WGR"/>
    <property type="match status" value="1"/>
</dbReference>
<dbReference type="GO" id="GO:1990404">
    <property type="term" value="F:NAD+-protein mono-ADP-ribosyltransferase activity"/>
    <property type="evidence" value="ECO:0007669"/>
    <property type="project" value="TreeGrafter"/>
</dbReference>
<evidence type="ECO:0000256" key="11">
    <source>
        <dbReference type="ARBA" id="ARBA00023242"/>
    </source>
</evidence>
<dbReference type="eggNOG" id="KOG1037">
    <property type="taxonomic scope" value="Eukaryota"/>
</dbReference>
<dbReference type="InterPro" id="IPR036420">
    <property type="entry name" value="BRCT_dom_sf"/>
</dbReference>
<dbReference type="GO" id="GO:0070212">
    <property type="term" value="P:protein poly-ADP-ribosylation"/>
    <property type="evidence" value="ECO:0007669"/>
    <property type="project" value="TreeGrafter"/>
</dbReference>
<dbReference type="Pfam" id="PF00533">
    <property type="entry name" value="BRCT"/>
    <property type="match status" value="1"/>
</dbReference>
<dbReference type="SMART" id="SM00292">
    <property type="entry name" value="BRCT"/>
    <property type="match status" value="1"/>
</dbReference>
<dbReference type="PANTHER" id="PTHR10459">
    <property type="entry name" value="DNA LIGASE"/>
    <property type="match status" value="1"/>
</dbReference>
<dbReference type="GO" id="GO:0003950">
    <property type="term" value="F:NAD+ poly-ADP-ribosyltransferase activity"/>
    <property type="evidence" value="ECO:0007669"/>
    <property type="project" value="UniProtKB-EC"/>
</dbReference>
<dbReference type="PROSITE" id="PS50172">
    <property type="entry name" value="BRCT"/>
    <property type="match status" value="1"/>
</dbReference>
<evidence type="ECO:0000259" key="13">
    <source>
        <dbReference type="PROSITE" id="PS50064"/>
    </source>
</evidence>
<dbReference type="InterPro" id="IPR001510">
    <property type="entry name" value="Znf_PARP"/>
</dbReference>
<dbReference type="GO" id="GO:0003677">
    <property type="term" value="F:DNA binding"/>
    <property type="evidence" value="ECO:0007669"/>
    <property type="project" value="UniProtKB-KW"/>
</dbReference>
<evidence type="ECO:0000256" key="1">
    <source>
        <dbReference type="ARBA" id="ARBA00004123"/>
    </source>
</evidence>
<dbReference type="InterPro" id="IPR050800">
    <property type="entry name" value="ARTD/PARP"/>
</dbReference>
<reference evidence="16" key="3">
    <citation type="submission" date="2025-09" db="UniProtKB">
        <authorList>
            <consortium name="Ensembl"/>
        </authorList>
    </citation>
    <scope>IDENTIFICATION</scope>
</reference>
<feature type="domain" description="PARP-type" evidence="13">
    <location>
        <begin position="7"/>
        <end position="89"/>
    </location>
</feature>
<dbReference type="InterPro" id="IPR036930">
    <property type="entry name" value="WGR_dom_sf"/>
</dbReference>
<dbReference type="Proteomes" id="UP000007875">
    <property type="component" value="Unassembled WGS sequence"/>
</dbReference>
<dbReference type="SMART" id="SM01336">
    <property type="entry name" value="zf-PARP"/>
    <property type="match status" value="2"/>
</dbReference>
<dbReference type="PROSITE" id="PS52007">
    <property type="entry name" value="PADR1"/>
    <property type="match status" value="1"/>
</dbReference>
<dbReference type="GO" id="GO:0006302">
    <property type="term" value="P:double-strand break repair"/>
    <property type="evidence" value="ECO:0007669"/>
    <property type="project" value="TreeGrafter"/>
</dbReference>
<dbReference type="Pfam" id="PF00645">
    <property type="entry name" value="zf-PARP"/>
    <property type="match status" value="2"/>
</dbReference>
<evidence type="ECO:0000256" key="7">
    <source>
        <dbReference type="ARBA" id="ARBA00022771"/>
    </source>
</evidence>
<dbReference type="EC" id="2.4.2.30" evidence="2"/>
<dbReference type="Pfam" id="PF21728">
    <property type="entry name" value="PADR1_N"/>
    <property type="match status" value="1"/>
</dbReference>
<evidence type="ECO:0000256" key="8">
    <source>
        <dbReference type="ARBA" id="ARBA00022833"/>
    </source>
</evidence>
<evidence type="ECO:0000256" key="3">
    <source>
        <dbReference type="ARBA" id="ARBA00022676"/>
    </source>
</evidence>
<proteinExistence type="predicted"/>
<evidence type="ECO:0000313" key="16">
    <source>
        <dbReference type="Ensembl" id="ENSCSAVP00000001600.1"/>
    </source>
</evidence>
<keyword evidence="11" id="KW-0539">Nucleus</keyword>
<dbReference type="SUPFAM" id="SSF52113">
    <property type="entry name" value="BRCT domain"/>
    <property type="match status" value="1"/>
</dbReference>
<keyword evidence="7" id="KW-0863">Zinc-finger</keyword>
<organism evidence="16 17">
    <name type="scientific">Ciona savignyi</name>
    <name type="common">Pacific transparent sea squirt</name>
    <dbReference type="NCBI Taxonomy" id="51511"/>
    <lineage>
        <taxon>Eukaryota</taxon>
        <taxon>Metazoa</taxon>
        <taxon>Chordata</taxon>
        <taxon>Tunicata</taxon>
        <taxon>Ascidiacea</taxon>
        <taxon>Phlebobranchia</taxon>
        <taxon>Cionidae</taxon>
        <taxon>Ciona</taxon>
    </lineage>
</organism>
<dbReference type="STRING" id="51511.ENSCSAVP00000001600"/>
<evidence type="ECO:0000313" key="17">
    <source>
        <dbReference type="Proteomes" id="UP000007875"/>
    </source>
</evidence>
<keyword evidence="17" id="KW-1185">Reference proteome</keyword>
<dbReference type="Gene3D" id="3.40.50.10190">
    <property type="entry name" value="BRCT domain"/>
    <property type="match status" value="1"/>
</dbReference>
<reference evidence="17" key="1">
    <citation type="submission" date="2003-08" db="EMBL/GenBank/DDBJ databases">
        <authorList>
            <person name="Birren B."/>
            <person name="Nusbaum C."/>
            <person name="Abebe A."/>
            <person name="Abouelleil A."/>
            <person name="Adekoya E."/>
            <person name="Ait-zahra M."/>
            <person name="Allen N."/>
            <person name="Allen T."/>
            <person name="An P."/>
            <person name="Anderson M."/>
            <person name="Anderson S."/>
            <person name="Arachchi H."/>
            <person name="Armbruster J."/>
            <person name="Bachantsang P."/>
            <person name="Baldwin J."/>
            <person name="Barry A."/>
            <person name="Bayul T."/>
            <person name="Blitshsteyn B."/>
            <person name="Bloom T."/>
            <person name="Blye J."/>
            <person name="Boguslavskiy L."/>
            <person name="Borowsky M."/>
            <person name="Boukhgalter B."/>
            <person name="Brunache A."/>
            <person name="Butler J."/>
            <person name="Calixte N."/>
            <person name="Calvo S."/>
            <person name="Camarata J."/>
            <person name="Campo K."/>
            <person name="Chang J."/>
            <person name="Cheshatsang Y."/>
            <person name="Citroen M."/>
            <person name="Collymore A."/>
            <person name="Considine T."/>
            <person name="Cook A."/>
            <person name="Cooke P."/>
            <person name="Corum B."/>
            <person name="Cuomo C."/>
            <person name="David R."/>
            <person name="Dawoe T."/>
            <person name="Degray S."/>
            <person name="Dodge S."/>
            <person name="Dooley K."/>
            <person name="Dorje P."/>
            <person name="Dorjee K."/>
            <person name="Dorris L."/>
            <person name="Duffey N."/>
            <person name="Dupes A."/>
            <person name="Elkins T."/>
            <person name="Engels R."/>
            <person name="Erickson J."/>
            <person name="Farina A."/>
            <person name="Faro S."/>
            <person name="Ferreira P."/>
            <person name="Fischer H."/>
            <person name="Fitzgerald M."/>
            <person name="Foley K."/>
            <person name="Gage D."/>
            <person name="Galagan J."/>
            <person name="Gearin G."/>
            <person name="Gnerre S."/>
            <person name="Gnirke A."/>
            <person name="Goyette A."/>
            <person name="Graham J."/>
            <person name="Grandbois E."/>
            <person name="Gyaltsen K."/>
            <person name="Hafez N."/>
            <person name="Hagopian D."/>
            <person name="Hagos B."/>
            <person name="Hall J."/>
            <person name="Hatcher B."/>
            <person name="Heller A."/>
            <person name="Higgins H."/>
            <person name="Honan T."/>
            <person name="Horn A."/>
            <person name="Houde N."/>
            <person name="Hughes L."/>
            <person name="Hulme W."/>
            <person name="Husby E."/>
            <person name="Iliev I."/>
            <person name="Jaffe D."/>
            <person name="Jones C."/>
            <person name="Kamal M."/>
            <person name="Kamat A."/>
            <person name="Kamvysselis M."/>
            <person name="Karlsson E."/>
            <person name="Kells C."/>
            <person name="Kieu A."/>
            <person name="Kisner P."/>
            <person name="Kodira C."/>
            <person name="Kulbokas E."/>
            <person name="Labutti K."/>
            <person name="Lama D."/>
            <person name="Landers T."/>
            <person name="Leger J."/>
            <person name="Levine S."/>
            <person name="Lewis D."/>
            <person name="Lewis T."/>
            <person name="Lindblad-toh K."/>
            <person name="Liu X."/>
            <person name="Lokyitsang T."/>
            <person name="Lokyitsang Y."/>
            <person name="Lucien O."/>
            <person name="Lui A."/>
            <person name="Ma L.J."/>
            <person name="Mabbitt R."/>
            <person name="Macdonald J."/>
            <person name="Maclean C."/>
            <person name="Major J."/>
            <person name="Manning J."/>
            <person name="Marabella R."/>
            <person name="Maru K."/>
            <person name="Matthews C."/>
            <person name="Mauceli E."/>
            <person name="Mccarthy M."/>
            <person name="Mcdonough S."/>
            <person name="Mcghee T."/>
            <person name="Meldrim J."/>
            <person name="Meneus L."/>
            <person name="Mesirov J."/>
            <person name="Mihalev A."/>
            <person name="Mihova T."/>
            <person name="Mikkelsen T."/>
            <person name="Mlenga V."/>
            <person name="Moru K."/>
            <person name="Mozes J."/>
            <person name="Mulrain L."/>
            <person name="Munson G."/>
            <person name="Naylor J."/>
            <person name="Newes C."/>
            <person name="Nguyen C."/>
            <person name="Nguyen N."/>
            <person name="Nguyen T."/>
            <person name="Nicol R."/>
            <person name="Nielsen C."/>
            <person name="Nizzari M."/>
            <person name="Norbu C."/>
            <person name="Norbu N."/>
            <person name="O'donnell P."/>
            <person name="Okoawo O."/>
            <person name="O'leary S."/>
            <person name="Omotosho B."/>
            <person name="O'neill K."/>
            <person name="Osman S."/>
            <person name="Parker S."/>
            <person name="Perrin D."/>
            <person name="Phunkhang P."/>
            <person name="Piqani B."/>
            <person name="Purcell S."/>
            <person name="Rachupka T."/>
            <person name="Ramasamy U."/>
            <person name="Rameau R."/>
            <person name="Ray V."/>
            <person name="Raymond C."/>
            <person name="Retta R."/>
            <person name="Richardson S."/>
            <person name="Rise C."/>
            <person name="Rodriguez J."/>
            <person name="Rogers J."/>
            <person name="Rogov P."/>
            <person name="Rutman M."/>
            <person name="Schupbach R."/>
            <person name="Seaman C."/>
            <person name="Settipalli S."/>
            <person name="Sharpe T."/>
            <person name="Sheridan J."/>
            <person name="Sherpa N."/>
            <person name="Shi J."/>
            <person name="Smirnov S."/>
            <person name="Smith C."/>
            <person name="Sougnez C."/>
            <person name="Spencer B."/>
            <person name="Stalker J."/>
            <person name="Stange-thomann N."/>
            <person name="Stavropoulos S."/>
            <person name="Stetson K."/>
            <person name="Stone C."/>
            <person name="Stone S."/>
            <person name="Stubbs M."/>
            <person name="Talamas J."/>
            <person name="Tchuinga P."/>
            <person name="Tenzing P."/>
            <person name="Tesfaye S."/>
            <person name="Theodore J."/>
            <person name="Thoulutsang Y."/>
            <person name="Topham K."/>
            <person name="Towey S."/>
            <person name="Tsamla T."/>
            <person name="Tsomo N."/>
            <person name="Vallee D."/>
            <person name="Vassiliev H."/>
            <person name="Venkataraman V."/>
            <person name="Vinson J."/>
            <person name="Vo A."/>
            <person name="Wade C."/>
            <person name="Wang S."/>
            <person name="Wangchuk T."/>
            <person name="Wangdi T."/>
            <person name="Whittaker C."/>
            <person name="Wilkinson J."/>
            <person name="Wu Y."/>
            <person name="Wyman D."/>
            <person name="Yadav S."/>
            <person name="Yang S."/>
            <person name="Yang X."/>
            <person name="Yeager S."/>
            <person name="Yee E."/>
            <person name="Young G."/>
            <person name="Zainoun J."/>
            <person name="Zembeck L."/>
            <person name="Zimmer A."/>
            <person name="Zody M."/>
            <person name="Lander E."/>
        </authorList>
    </citation>
    <scope>NUCLEOTIDE SEQUENCE [LARGE SCALE GENOMIC DNA]</scope>
</reference>
<dbReference type="SMART" id="SM01335">
    <property type="entry name" value="PADR1"/>
    <property type="match status" value="1"/>
</dbReference>
<keyword evidence="3" id="KW-0328">Glycosyltransferase</keyword>
<feature type="domain" description="PARP-type" evidence="13">
    <location>
        <begin position="104"/>
        <end position="193"/>
    </location>
</feature>
<dbReference type="InterPro" id="IPR008893">
    <property type="entry name" value="WGR_domain"/>
</dbReference>
<evidence type="ECO:0000259" key="14">
    <source>
        <dbReference type="PROSITE" id="PS50172"/>
    </source>
</evidence>
<dbReference type="InterPro" id="IPR036957">
    <property type="entry name" value="Znf_PARP_sf"/>
</dbReference>
<accession>H2Y8F2</accession>
<keyword evidence="5" id="KW-0479">Metal-binding</keyword>
<dbReference type="SUPFAM" id="SSF57716">
    <property type="entry name" value="Glucocorticoid receptor-like (DNA-binding domain)"/>
    <property type="match status" value="2"/>
</dbReference>
<keyword evidence="4" id="KW-0808">Transferase</keyword>
<dbReference type="PANTHER" id="PTHR10459:SF112">
    <property type="entry name" value="POLY [ADP-RIBOSE] POLYMERASE 1"/>
    <property type="match status" value="1"/>
</dbReference>
<dbReference type="Pfam" id="PF05406">
    <property type="entry name" value="WGR"/>
    <property type="match status" value="1"/>
</dbReference>
<dbReference type="GO" id="GO:0005730">
    <property type="term" value="C:nucleolus"/>
    <property type="evidence" value="ECO:0007669"/>
    <property type="project" value="TreeGrafter"/>
</dbReference>
<dbReference type="PROSITE" id="PS50064">
    <property type="entry name" value="ZF_PARP_2"/>
    <property type="match status" value="2"/>
</dbReference>
<evidence type="ECO:0000256" key="6">
    <source>
        <dbReference type="ARBA" id="ARBA00022765"/>
    </source>
</evidence>
<dbReference type="InParanoid" id="H2Y8F2"/>
<dbReference type="InterPro" id="IPR001357">
    <property type="entry name" value="BRCT_dom"/>
</dbReference>
<dbReference type="Pfam" id="PF08063">
    <property type="entry name" value="Zn_ribbon_PADR1"/>
    <property type="match status" value="1"/>
</dbReference>
<dbReference type="HOGENOM" id="CLU_468465_0_0_1"/>
<feature type="domain" description="WGR" evidence="15">
    <location>
        <begin position="516"/>
        <end position="595"/>
    </location>
</feature>
<dbReference type="AlphaFoldDB" id="H2Y8F2"/>
<dbReference type="CDD" id="cd08001">
    <property type="entry name" value="WGR_PARP1_like"/>
    <property type="match status" value="1"/>
</dbReference>
<keyword evidence="10" id="KW-0238">DNA-binding</keyword>
<comment type="subcellular location">
    <subcellularLocation>
        <location evidence="1">Nucleus</location>
    </subcellularLocation>
</comment>
<keyword evidence="9" id="KW-0520">NAD</keyword>
<dbReference type="CDD" id="cd17747">
    <property type="entry name" value="BRCT_PARP1"/>
    <property type="match status" value="1"/>
</dbReference>
<dbReference type="GO" id="GO:0008270">
    <property type="term" value="F:zinc ion binding"/>
    <property type="evidence" value="ECO:0007669"/>
    <property type="project" value="UniProtKB-KW"/>
</dbReference>
<evidence type="ECO:0000259" key="15">
    <source>
        <dbReference type="PROSITE" id="PS51977"/>
    </source>
</evidence>
<reference evidence="16" key="2">
    <citation type="submission" date="2025-08" db="UniProtKB">
        <authorList>
            <consortium name="Ensembl"/>
        </authorList>
    </citation>
    <scope>IDENTIFICATION</scope>
</reference>
<dbReference type="SUPFAM" id="SSF142921">
    <property type="entry name" value="WGR domain-like"/>
    <property type="match status" value="1"/>
</dbReference>
<evidence type="ECO:0000256" key="4">
    <source>
        <dbReference type="ARBA" id="ARBA00022679"/>
    </source>
</evidence>
<keyword evidence="6" id="KW-0013">ADP-ribosylation</keyword>
<dbReference type="Gene3D" id="3.90.640.80">
    <property type="match status" value="1"/>
</dbReference>
<dbReference type="Ensembl" id="ENSCSAVT00000001622.1">
    <property type="protein sequence ID" value="ENSCSAVP00000001600.1"/>
    <property type="gene ID" value="ENSCSAVG00000000920.1"/>
</dbReference>
<keyword evidence="8" id="KW-0862">Zinc</keyword>
<dbReference type="OMA" id="GWTSCTN"/>
<name>H2Y8F2_CIOSA</name>
<dbReference type="InterPro" id="IPR012982">
    <property type="entry name" value="PARP1-like_PADR1_Zn_ribbon"/>
</dbReference>
<sequence length="595" mass="68044">QDENLPYLAEYAKSSRASCKLCMSLIEKDSLRIALMVQSRHFDGKQPNWHHYTCFFGRCRPKCVDEIGKFHNLRWNDQEKIRAQIERVGGSSKESGSKKSLKDFVIQYALSNRSTCKKCEEKIEKLTPFIRISHKEIDPEKPQVGLIDRWHHVGCFLKRRKELGWDDSKFTADMITGFKALDTEDKATISKHLNKKTKKAKKPTVKVKEEVDENAEKINKMLRDQSAKLWKVIDQLKGIDIKKKELVEILEFNEQQVPVGLDKILERVADGLLFGRLLSCSVCHNGQLVASSRGFYECTGNLSGWTSCTNTTLDVKRTPWGIPDSLKEDFPYLKRYKYKRTDRLFPPLFSSISFKFVLLNIFVFRPKPRPLKDKKIVILGKLSITRDEVKQIVDKLGGSVTTSLTKAYCCITTEHEIQQSNRQIKSAEIQDIFCVSKEFLDCMSDLKSPLKSLLPFLKKYSIATWGSEVLYCIPIIFYKNYTLTVVSLSVLSAFNKQKLVVKSGAAVDPESNLEDKTEVLTYGGQSYTATLAMVDMKSGANSYYKLQLLQSNSGKSWHVFRSWGRVGTNIGGNKVEKFRTLDSALQNFNEIYLDK</sequence>
<evidence type="ECO:0000256" key="12">
    <source>
        <dbReference type="ARBA" id="ARBA00033987"/>
    </source>
</evidence>
<dbReference type="PROSITE" id="PS51977">
    <property type="entry name" value="WGR"/>
    <property type="match status" value="1"/>
</dbReference>
<comment type="catalytic activity">
    <reaction evidence="12">
        <text>NAD(+) + (ADP-D-ribosyl)n-acceptor = nicotinamide + (ADP-D-ribosyl)n+1-acceptor + H(+).</text>
        <dbReference type="EC" id="2.4.2.30"/>
    </reaction>
</comment>